<evidence type="ECO:0000256" key="3">
    <source>
        <dbReference type="ARBA" id="ARBA00022692"/>
    </source>
</evidence>
<evidence type="ECO:0000256" key="1">
    <source>
        <dbReference type="ARBA" id="ARBA00004651"/>
    </source>
</evidence>
<feature type="compositionally biased region" description="Basic and acidic residues" evidence="10">
    <location>
        <begin position="757"/>
        <end position="775"/>
    </location>
</feature>
<dbReference type="Proteomes" id="UP001260872">
    <property type="component" value="Unassembled WGS sequence"/>
</dbReference>
<keyword evidence="4" id="KW-0677">Repeat</keyword>
<evidence type="ECO:0000259" key="12">
    <source>
        <dbReference type="PROSITE" id="PS50901"/>
    </source>
</evidence>
<evidence type="ECO:0000256" key="9">
    <source>
        <dbReference type="PROSITE-ProRule" id="PRU00289"/>
    </source>
</evidence>
<name>A0ABU1FQL9_9MICC</name>
<evidence type="ECO:0000256" key="5">
    <source>
        <dbReference type="ARBA" id="ARBA00022741"/>
    </source>
</evidence>
<reference evidence="14" key="1">
    <citation type="submission" date="2023-07" db="EMBL/GenBank/DDBJ databases">
        <title>Description of three actinobacteria isolated from air of manufacturing shop in a pharmaceutical factory.</title>
        <authorList>
            <person name="Zhang D.-F."/>
        </authorList>
    </citation>
    <scope>NUCLEOTIDE SEQUENCE [LARGE SCALE GENOMIC DNA]</scope>
    <source>
        <strain evidence="14">CCTCC AB 207010</strain>
    </source>
</reference>
<comment type="caution">
    <text evidence="13">The sequence shown here is derived from an EMBL/GenBank/DDBJ whole genome shotgun (WGS) entry which is preliminary data.</text>
</comment>
<proteinExistence type="predicted"/>
<keyword evidence="8 11" id="KW-0472">Membrane</keyword>
<feature type="domain" description="FtsK" evidence="12">
    <location>
        <begin position="479"/>
        <end position="684"/>
    </location>
</feature>
<dbReference type="InterPro" id="IPR023836">
    <property type="entry name" value="EccCa-like_Actinobacteria"/>
</dbReference>
<evidence type="ECO:0000256" key="8">
    <source>
        <dbReference type="ARBA" id="ARBA00023136"/>
    </source>
</evidence>
<keyword evidence="14" id="KW-1185">Reference proteome</keyword>
<feature type="compositionally biased region" description="Low complexity" evidence="10">
    <location>
        <begin position="21"/>
        <end position="32"/>
    </location>
</feature>
<evidence type="ECO:0000256" key="7">
    <source>
        <dbReference type="ARBA" id="ARBA00022989"/>
    </source>
</evidence>
<feature type="binding site" evidence="9">
    <location>
        <begin position="502"/>
        <end position="509"/>
    </location>
    <ligand>
        <name>ATP</name>
        <dbReference type="ChEBI" id="CHEBI:30616"/>
    </ligand>
</feature>
<keyword evidence="6 9" id="KW-0067">ATP-binding</keyword>
<accession>A0ABU1FQL9</accession>
<evidence type="ECO:0000256" key="11">
    <source>
        <dbReference type="SAM" id="Phobius"/>
    </source>
</evidence>
<dbReference type="EMBL" id="JAVKGT010000004">
    <property type="protein sequence ID" value="MDR5710950.1"/>
    <property type="molecule type" value="Genomic_DNA"/>
</dbReference>
<protein>
    <submittedName>
        <fullName evidence="13">Type VII secretion protein EccCa</fullName>
    </submittedName>
</protein>
<dbReference type="PANTHER" id="PTHR22683:SF1">
    <property type="entry name" value="TYPE VII SECRETION SYSTEM PROTEIN ESSC"/>
    <property type="match status" value="1"/>
</dbReference>
<comment type="subcellular location">
    <subcellularLocation>
        <location evidence="1">Cell membrane</location>
        <topology evidence="1">Multi-pass membrane protein</topology>
    </subcellularLocation>
</comment>
<evidence type="ECO:0000313" key="14">
    <source>
        <dbReference type="Proteomes" id="UP001260872"/>
    </source>
</evidence>
<keyword evidence="2" id="KW-1003">Cell membrane</keyword>
<dbReference type="InterPro" id="IPR027417">
    <property type="entry name" value="P-loop_NTPase"/>
</dbReference>
<feature type="binding site" evidence="9">
    <location>
        <begin position="1149"/>
        <end position="1156"/>
    </location>
    <ligand>
        <name>ATP</name>
        <dbReference type="ChEBI" id="CHEBI:30616"/>
    </ligand>
</feature>
<dbReference type="Gene3D" id="3.40.50.300">
    <property type="entry name" value="P-loop containing nucleotide triphosphate hydrolases"/>
    <property type="match status" value="4"/>
</dbReference>
<feature type="binding site" evidence="9">
    <location>
        <begin position="864"/>
        <end position="871"/>
    </location>
    <ligand>
        <name>ATP</name>
        <dbReference type="ChEBI" id="CHEBI:30616"/>
    </ligand>
</feature>
<dbReference type="SMART" id="SM00382">
    <property type="entry name" value="AAA"/>
    <property type="match status" value="3"/>
</dbReference>
<gene>
    <name evidence="13" type="primary">eccCa</name>
    <name evidence="13" type="ORF">RH857_02175</name>
</gene>
<evidence type="ECO:0000256" key="4">
    <source>
        <dbReference type="ARBA" id="ARBA00022737"/>
    </source>
</evidence>
<evidence type="ECO:0000256" key="6">
    <source>
        <dbReference type="ARBA" id="ARBA00022840"/>
    </source>
</evidence>
<feature type="transmembrane region" description="Helical" evidence="11">
    <location>
        <begin position="76"/>
        <end position="96"/>
    </location>
</feature>
<organism evidence="13 14">
    <name type="scientific">Nesterenkonia flava</name>
    <dbReference type="NCBI Taxonomy" id="469799"/>
    <lineage>
        <taxon>Bacteria</taxon>
        <taxon>Bacillati</taxon>
        <taxon>Actinomycetota</taxon>
        <taxon>Actinomycetes</taxon>
        <taxon>Micrococcales</taxon>
        <taxon>Micrococcaceae</taxon>
        <taxon>Nesterenkonia</taxon>
    </lineage>
</organism>
<evidence type="ECO:0000313" key="13">
    <source>
        <dbReference type="EMBL" id="MDR5710950.1"/>
    </source>
</evidence>
<keyword evidence="7 11" id="KW-1133">Transmembrane helix</keyword>
<sequence>MSSRTSTAEGTSTRLVHRPSRTTTPARPAETAHLQPPPALEDDGSGGGMGFIALIPLLGAGASMTVMMLFRGSPFAAVGALMMIVAVLGAVVMLFTQRGKAARRRRTMRDMYLEYLEDQRHVFLTEERTHRERAQASDPLPEALFTLIENPHRLWERRRGHEDFLRIRFGTGTAPIRRIVTEDQQDAAQRVDANLQQQLDVLVTRFSQAPNMPLLLSLSRHHTISVVGDEEFGRQVVLHLLLSATALHSPEDLQVAACVPEDLSHDWHWLDLLPHILDQSRPSGYGPLPRIAPTMEDLRDLLHEEISSRYQRFAELRKNFLTNTPRLGQARMFVLDMEHGRQVKNLPLPDSSLTSDDLAITAVHLVPEQRDEPDLVSLRISQTDGGFRIEDYTEDPLNPATLTGVLTHVPLATAEGLARQLAPLRLSPDSMEHDDDVTAERFTTSLGLRDFSRHDLDRLWKPRQAPDFLNVPIGTDEDGRPVRLDLKESAQHGMGPHGLCIGATGSGKSELLRTLVLALAVTHPPEELNMVLVDYKGGATFAPFEGIPHVAGIVTNLVDDSSLVDRIYSSLEGEVLRRQSVLKEAGNIANITDYHLLRREQLRSGEQALPPLPHLFVVIDEFGELLTAQPDFIDLFMSIGRIGRSIGVHLLLSSQRIESGKLRGLETHLSYRLGLRTLSEGESRTVLDTPDAFHLPPAPGYGYLKVDTTTYTRFRAGYVSGPLSEETQAPQQEGAHTREPVPAPFYAERALEMLSAQERDESAVNRQRNSDKRPNDPTVLSTIVELMREADRATPPIWLPPLPDELSLDQVFPHGLPGESSASQPAAGEALRIPIGLLDDPAKQWQGVWKLSLSRSGGHLMVLGAPSTGKSLTLRTIALSLAMTHSVRQVSLYGIDLKGSSLVPLDALPHSAGFTGRTAREAVRRTVEEVSDLLEEREQIFEQRGIDSLETMRTMMASGALEEIDVADVVLFIDGWGALAEDFAEIQESVHSILARGGSYGIHIITTATRWNEVRLAQQSFFGNRLELRLTEPSESGHGRKVAQKVPENRPGRGLDPSGLLGQIALPRLDGLADRSNLGEGLEEAAARVAEKEQQRTSRRVRLLPQTLSVDQLPAPSKPGEISFGLIERDLSPKMLDITGPDTHLQIIGDEQCGKTSLLKHVAATLVEQYSPKELVFAIFDPRRRLQNLVPEDYLGGYANSAVLAQKLAGAVSKELAGRVPDDPLTAARSQEVPLPRIVLLVDDYDVLSAGGTSPLAAFSEYLAMGAEIGLHSFVTRKTSGAARGMFDQFSGAVRDAGGAVFLMDGDRSEGPIVGNIRARHQPPGRGLFIRTGRTPETIHTVLREEFDEHS</sequence>
<dbReference type="RefSeq" id="WP_310536338.1">
    <property type="nucleotide sequence ID" value="NZ_BAAAOC010000093.1"/>
</dbReference>
<evidence type="ECO:0000256" key="10">
    <source>
        <dbReference type="SAM" id="MobiDB-lite"/>
    </source>
</evidence>
<dbReference type="Pfam" id="PF01580">
    <property type="entry name" value="FtsK_SpoIIIE"/>
    <property type="match status" value="2"/>
</dbReference>
<keyword evidence="3 11" id="KW-0812">Transmembrane</keyword>
<dbReference type="InterPro" id="IPR050206">
    <property type="entry name" value="FtsK/SpoIIIE/SftA"/>
</dbReference>
<dbReference type="SUPFAM" id="SSF52540">
    <property type="entry name" value="P-loop containing nucleoside triphosphate hydrolases"/>
    <property type="match status" value="3"/>
</dbReference>
<feature type="domain" description="FtsK" evidence="12">
    <location>
        <begin position="846"/>
        <end position="1037"/>
    </location>
</feature>
<dbReference type="InterPro" id="IPR003593">
    <property type="entry name" value="AAA+_ATPase"/>
</dbReference>
<dbReference type="InterPro" id="IPR023837">
    <property type="entry name" value="EccCb-like_Actinobacteria"/>
</dbReference>
<feature type="region of interest" description="Disordered" evidence="10">
    <location>
        <begin position="1"/>
        <end position="42"/>
    </location>
</feature>
<dbReference type="NCBIfam" id="TIGR03924">
    <property type="entry name" value="T7SS_EccC_a"/>
    <property type="match status" value="1"/>
</dbReference>
<feature type="region of interest" description="Disordered" evidence="10">
    <location>
        <begin position="757"/>
        <end position="778"/>
    </location>
</feature>
<dbReference type="PROSITE" id="PS50901">
    <property type="entry name" value="FTSK"/>
    <property type="match status" value="3"/>
</dbReference>
<keyword evidence="5 9" id="KW-0547">Nucleotide-binding</keyword>
<feature type="domain" description="FtsK" evidence="12">
    <location>
        <begin position="1131"/>
        <end position="1312"/>
    </location>
</feature>
<feature type="transmembrane region" description="Helical" evidence="11">
    <location>
        <begin position="51"/>
        <end position="70"/>
    </location>
</feature>
<evidence type="ECO:0000256" key="2">
    <source>
        <dbReference type="ARBA" id="ARBA00022475"/>
    </source>
</evidence>
<dbReference type="NCBIfam" id="TIGR03925">
    <property type="entry name" value="T7SS_EccC_b"/>
    <property type="match status" value="1"/>
</dbReference>
<dbReference type="InterPro" id="IPR002543">
    <property type="entry name" value="FtsK_dom"/>
</dbReference>
<feature type="compositionally biased region" description="Polar residues" evidence="10">
    <location>
        <begin position="1"/>
        <end position="14"/>
    </location>
</feature>
<feature type="region of interest" description="Disordered" evidence="10">
    <location>
        <begin position="1033"/>
        <end position="1057"/>
    </location>
</feature>
<dbReference type="PANTHER" id="PTHR22683">
    <property type="entry name" value="SPORULATION PROTEIN RELATED"/>
    <property type="match status" value="1"/>
</dbReference>